<accession>A0ABQ7HUU9</accession>
<evidence type="ECO:0000313" key="2">
    <source>
        <dbReference type="Proteomes" id="UP001516464"/>
    </source>
</evidence>
<keyword evidence="2" id="KW-1185">Reference proteome</keyword>
<feature type="non-terminal residue" evidence="1">
    <location>
        <position position="1"/>
    </location>
</feature>
<gene>
    <name evidence="1" type="ORF">TCON_2846</name>
</gene>
<comment type="caution">
    <text evidence="1">The sequence shown here is derived from an EMBL/GenBank/DDBJ whole genome shotgun (WGS) entry which is preliminary data.</text>
</comment>
<sequence>KLLIITSIFYYTSYSRVSIEYLNPKLLTRYILGLLHSSINKSVLILTISSLFLNTTMKPSFNMITLNINYYNVAFQLNIIKNIVNGKIKNDMLKTIMTIIIFRHDILPDNCLDIKNVIVFYCDFPELQRYILQYYNNTEEQFMNMFITAAISNSEFITNSNSRCEVFEYFSSVNINFDILNTIN</sequence>
<reference evidence="1 2" key="1">
    <citation type="submission" date="2019-01" db="EMBL/GenBank/DDBJ databases">
        <title>Genomes sequencing and comparative genomics of infectious freshwater microsporidia, Cucumispora dikerogammari and Thelohania contejeani.</title>
        <authorList>
            <person name="Cormier A."/>
            <person name="Giraud I."/>
            <person name="Wattier R."/>
            <person name="Teixeira M."/>
            <person name="Grandjean F."/>
            <person name="Rigaud T."/>
            <person name="Cordaux R."/>
        </authorList>
    </citation>
    <scope>NUCLEOTIDE SEQUENCE [LARGE SCALE GENOMIC DNA]</scope>
    <source>
        <strain evidence="1">T1</strain>
        <tissue evidence="1">Spores</tissue>
    </source>
</reference>
<feature type="non-terminal residue" evidence="1">
    <location>
        <position position="184"/>
    </location>
</feature>
<dbReference type="Proteomes" id="UP001516464">
    <property type="component" value="Unassembled WGS sequence"/>
</dbReference>
<dbReference type="EMBL" id="SBIQ01001286">
    <property type="protein sequence ID" value="KAF7670503.1"/>
    <property type="molecule type" value="Genomic_DNA"/>
</dbReference>
<protein>
    <submittedName>
        <fullName evidence="1">Uncharacterized protein</fullName>
    </submittedName>
</protein>
<organism evidence="1 2">
    <name type="scientific">Astathelohania contejeani</name>
    <dbReference type="NCBI Taxonomy" id="164912"/>
    <lineage>
        <taxon>Eukaryota</taxon>
        <taxon>Fungi</taxon>
        <taxon>Fungi incertae sedis</taxon>
        <taxon>Microsporidia</taxon>
        <taxon>Astathelohaniidae</taxon>
        <taxon>Astathelohania</taxon>
    </lineage>
</organism>
<proteinExistence type="predicted"/>
<evidence type="ECO:0000313" key="1">
    <source>
        <dbReference type="EMBL" id="KAF7670503.1"/>
    </source>
</evidence>
<name>A0ABQ7HUU9_9MICR</name>